<dbReference type="PIRSF" id="PIRSF001439">
    <property type="entry name" value="CryM"/>
    <property type="match status" value="1"/>
</dbReference>
<dbReference type="Gene3D" id="3.40.50.720">
    <property type="entry name" value="NAD(P)-binding Rossmann-like Domain"/>
    <property type="match status" value="1"/>
</dbReference>
<dbReference type="Proteomes" id="UP000321638">
    <property type="component" value="Unassembled WGS sequence"/>
</dbReference>
<evidence type="ECO:0000256" key="1">
    <source>
        <dbReference type="ARBA" id="ARBA00008903"/>
    </source>
</evidence>
<accession>A0A5C8PB19</accession>
<protein>
    <submittedName>
        <fullName evidence="2">Ornithine cyclodeaminase family protein</fullName>
    </submittedName>
</protein>
<gene>
    <name evidence="2" type="ORF">FHP25_32180</name>
</gene>
<comment type="similarity">
    <text evidence="1">Belongs to the ornithine cyclodeaminase/mu-crystallin family.</text>
</comment>
<dbReference type="Pfam" id="PF02423">
    <property type="entry name" value="OCD_Mu_crystall"/>
    <property type="match status" value="1"/>
</dbReference>
<dbReference type="GO" id="GO:0005737">
    <property type="term" value="C:cytoplasm"/>
    <property type="evidence" value="ECO:0007669"/>
    <property type="project" value="TreeGrafter"/>
</dbReference>
<dbReference type="OrthoDB" id="9785971at2"/>
<name>A0A5C8PB19_9HYPH</name>
<dbReference type="RefSeq" id="WP_147851109.1">
    <property type="nucleotide sequence ID" value="NZ_VDUZ01000050.1"/>
</dbReference>
<dbReference type="InterPro" id="IPR036291">
    <property type="entry name" value="NAD(P)-bd_dom_sf"/>
</dbReference>
<comment type="caution">
    <text evidence="2">The sequence shown here is derived from an EMBL/GenBank/DDBJ whole genome shotgun (WGS) entry which is preliminary data.</text>
</comment>
<dbReference type="Gene3D" id="3.30.1780.10">
    <property type="entry name" value="ornithine cyclodeaminase, domain 1"/>
    <property type="match status" value="1"/>
</dbReference>
<organism evidence="2 3">
    <name type="scientific">Vineibacter terrae</name>
    <dbReference type="NCBI Taxonomy" id="2586908"/>
    <lineage>
        <taxon>Bacteria</taxon>
        <taxon>Pseudomonadati</taxon>
        <taxon>Pseudomonadota</taxon>
        <taxon>Alphaproteobacteria</taxon>
        <taxon>Hyphomicrobiales</taxon>
        <taxon>Vineibacter</taxon>
    </lineage>
</organism>
<dbReference type="InterPro" id="IPR023401">
    <property type="entry name" value="ODC_N"/>
</dbReference>
<dbReference type="PANTHER" id="PTHR13812:SF19">
    <property type="entry name" value="KETIMINE REDUCTASE MU-CRYSTALLIN"/>
    <property type="match status" value="1"/>
</dbReference>
<proteinExistence type="inferred from homology"/>
<evidence type="ECO:0000313" key="3">
    <source>
        <dbReference type="Proteomes" id="UP000321638"/>
    </source>
</evidence>
<dbReference type="SUPFAM" id="SSF51735">
    <property type="entry name" value="NAD(P)-binding Rossmann-fold domains"/>
    <property type="match status" value="1"/>
</dbReference>
<dbReference type="InterPro" id="IPR003462">
    <property type="entry name" value="ODC_Mu_crystall"/>
</dbReference>
<dbReference type="FunFam" id="3.40.50.720:FF:000311">
    <property type="entry name" value="Ornithine cyclodeaminase"/>
    <property type="match status" value="1"/>
</dbReference>
<dbReference type="NCBIfam" id="NF004793">
    <property type="entry name" value="PRK06141.1"/>
    <property type="match status" value="1"/>
</dbReference>
<dbReference type="GO" id="GO:0019752">
    <property type="term" value="P:carboxylic acid metabolic process"/>
    <property type="evidence" value="ECO:0007669"/>
    <property type="project" value="UniProtKB-ARBA"/>
</dbReference>
<keyword evidence="3" id="KW-1185">Reference proteome</keyword>
<reference evidence="2 3" key="1">
    <citation type="submission" date="2019-06" db="EMBL/GenBank/DDBJ databases">
        <title>New taxonomy in bacterial strain CC-CFT640, isolated from vineyard.</title>
        <authorList>
            <person name="Lin S.-Y."/>
            <person name="Tsai C.-F."/>
            <person name="Young C.-C."/>
        </authorList>
    </citation>
    <scope>NUCLEOTIDE SEQUENCE [LARGE SCALE GENOMIC DNA]</scope>
    <source>
        <strain evidence="2 3">CC-CFT640</strain>
    </source>
</reference>
<sequence>MRLLDAAQVDAALDDLVLVDRLAATFRADVEMPVRHHHPIPAPTGPGSADAMLLLMPAWTTPPVSRGQPAGRIGVKVVTVFPDNGLAGLPAIYGQYLLLDGATGAPLALLDGTMLTKRRTACASGLASRFLSRPDSRRLLMIGTGALAPELIRVHSRIRPIEEVMIWGRTAAHAEALAARLSAALPAAVGRAVRVRAVPDRAAAVQAADIISCATLSRTPLVEGAWLRPGQHVDLVGAYQPTMRESDDAAVRAAQVFVDTRAGALKEAGDIVQPLQAGEIEEDDVLADLFALCRGEHRGREPGDGRSITLFKSVGAALEDLAAAELAVGQAAP</sequence>
<dbReference type="PANTHER" id="PTHR13812">
    <property type="entry name" value="KETIMINE REDUCTASE MU-CRYSTALLIN"/>
    <property type="match status" value="1"/>
</dbReference>
<dbReference type="AlphaFoldDB" id="A0A5C8PB19"/>
<dbReference type="GO" id="GO:0016491">
    <property type="term" value="F:oxidoreductase activity"/>
    <property type="evidence" value="ECO:0007669"/>
    <property type="project" value="UniProtKB-ARBA"/>
</dbReference>
<dbReference type="EMBL" id="VDUZ01000050">
    <property type="protein sequence ID" value="TXL71001.1"/>
    <property type="molecule type" value="Genomic_DNA"/>
</dbReference>
<evidence type="ECO:0000313" key="2">
    <source>
        <dbReference type="EMBL" id="TXL71001.1"/>
    </source>
</evidence>